<gene>
    <name evidence="5" type="primary">gtdA</name>
    <name evidence="5" type="ORF">OG814_10180</name>
</gene>
<keyword evidence="1" id="KW-0223">Dioxygenase</keyword>
<name>A0ABZ1L8C4_9ACTN</name>
<dbReference type="PANTHER" id="PTHR41517">
    <property type="entry name" value="1,2-DIOXYGENASE PROTEIN-RELATED"/>
    <property type="match status" value="1"/>
</dbReference>
<reference evidence="5 6" key="1">
    <citation type="submission" date="2022-10" db="EMBL/GenBank/DDBJ databases">
        <title>The complete genomes of actinobacterial strains from the NBC collection.</title>
        <authorList>
            <person name="Joergensen T.S."/>
            <person name="Alvarez Arevalo M."/>
            <person name="Sterndorff E.B."/>
            <person name="Faurdal D."/>
            <person name="Vuksanovic O."/>
            <person name="Mourched A.-S."/>
            <person name="Charusanti P."/>
            <person name="Shaw S."/>
            <person name="Blin K."/>
            <person name="Weber T."/>
        </authorList>
    </citation>
    <scope>NUCLEOTIDE SEQUENCE [LARGE SCALE GENOMIC DNA]</scope>
    <source>
        <strain evidence="5 6">NBC_00123</strain>
    </source>
</reference>
<evidence type="ECO:0000259" key="4">
    <source>
        <dbReference type="Pfam" id="PF07883"/>
    </source>
</evidence>
<dbReference type="InterPro" id="IPR047183">
    <property type="entry name" value="GDO-like"/>
</dbReference>
<evidence type="ECO:0000256" key="2">
    <source>
        <dbReference type="ARBA" id="ARBA00023002"/>
    </source>
</evidence>
<dbReference type="Pfam" id="PF07883">
    <property type="entry name" value="Cupin_2"/>
    <property type="match status" value="1"/>
</dbReference>
<evidence type="ECO:0000313" key="6">
    <source>
        <dbReference type="Proteomes" id="UP001622594"/>
    </source>
</evidence>
<dbReference type="InterPro" id="IPR013096">
    <property type="entry name" value="Cupin_2"/>
</dbReference>
<dbReference type="InterPro" id="IPR011051">
    <property type="entry name" value="RmlC_Cupin_sf"/>
</dbReference>
<dbReference type="InterPro" id="IPR011960">
    <property type="entry name" value="Gentisate_dOase"/>
</dbReference>
<dbReference type="Gene3D" id="2.60.120.10">
    <property type="entry name" value="Jelly Rolls"/>
    <property type="match status" value="1"/>
</dbReference>
<proteinExistence type="predicted"/>
<protein>
    <recommendedName>
        <fullName evidence="3">Gentisate 1,2-dioxygenase</fullName>
        <ecNumber evidence="3">1.13.11.4</ecNumber>
    </recommendedName>
</protein>
<evidence type="ECO:0000256" key="1">
    <source>
        <dbReference type="ARBA" id="ARBA00022964"/>
    </source>
</evidence>
<dbReference type="EMBL" id="CP108188">
    <property type="protein sequence ID" value="WTR69606.1"/>
    <property type="molecule type" value="Genomic_DNA"/>
</dbReference>
<keyword evidence="2 5" id="KW-0560">Oxidoreductase</keyword>
<evidence type="ECO:0000313" key="5">
    <source>
        <dbReference type="EMBL" id="WTR69606.1"/>
    </source>
</evidence>
<dbReference type="SUPFAM" id="SSF51182">
    <property type="entry name" value="RmlC-like cupins"/>
    <property type="match status" value="1"/>
</dbReference>
<organism evidence="5 6">
    <name type="scientific">Streptomyces zaomyceticus</name>
    <dbReference type="NCBI Taxonomy" id="68286"/>
    <lineage>
        <taxon>Bacteria</taxon>
        <taxon>Bacillati</taxon>
        <taxon>Actinomycetota</taxon>
        <taxon>Actinomycetes</taxon>
        <taxon>Kitasatosporales</taxon>
        <taxon>Streptomycetaceae</taxon>
        <taxon>Streptomyces</taxon>
    </lineage>
</organism>
<keyword evidence="6" id="KW-1185">Reference proteome</keyword>
<sequence length="342" mass="37447">MSLDAYYDRIGDHHLAALWTRLSHLITPQPRSDCRAHRWRYTDVRPELLAAGEVITAEEAERRVLILENPGLPGSSKVTTSLYAGMQLVLPGEVAPSHRHSQSALRIIVEGSGAYSVVDGERVTMETGDLVLTPPMTWHDHGSDGDGPTIWLDALDIPVVGFFDASFLERSTEAARAVTRPDGDSLNRYGAGLLPVGSRPSGGASPIASYPYSRTREVLTRLAKDSAPDPWHGVKVAYTNPLTGGDVLSTMSAWAQLLPSGWISAPYRSTDATVLIAVEGRGRTHIDDQVFDWRAGDVVVTPSWSWVRHEADEESVLMSYSDQAAQRALGLWREERTGARPE</sequence>
<dbReference type="CDD" id="cd02216">
    <property type="entry name" value="cupin_GDO-like_N"/>
    <property type="match status" value="1"/>
</dbReference>
<dbReference type="EC" id="1.13.11.4" evidence="3"/>
<evidence type="ECO:0000256" key="3">
    <source>
        <dbReference type="NCBIfam" id="TIGR02272"/>
    </source>
</evidence>
<dbReference type="GO" id="GO:0047922">
    <property type="term" value="F:gentisate 1,2-dioxygenase activity"/>
    <property type="evidence" value="ECO:0007669"/>
    <property type="project" value="UniProtKB-EC"/>
</dbReference>
<dbReference type="Proteomes" id="UP001622594">
    <property type="component" value="Chromosome"/>
</dbReference>
<feature type="domain" description="Cupin type-2" evidence="4">
    <location>
        <begin position="87"/>
        <end position="153"/>
    </location>
</feature>
<dbReference type="NCBIfam" id="TIGR02272">
    <property type="entry name" value="gentisate_1_2"/>
    <property type="match status" value="1"/>
</dbReference>
<dbReference type="RefSeq" id="WP_327164689.1">
    <property type="nucleotide sequence ID" value="NZ_CP108062.1"/>
</dbReference>
<dbReference type="PANTHER" id="PTHR41517:SF1">
    <property type="entry name" value="CUPIN"/>
    <property type="match status" value="1"/>
</dbReference>
<dbReference type="CDD" id="cd06992">
    <property type="entry name" value="cupin_GDO-like_C"/>
    <property type="match status" value="1"/>
</dbReference>
<accession>A0ABZ1L8C4</accession>
<dbReference type="InterPro" id="IPR014710">
    <property type="entry name" value="RmlC-like_jellyroll"/>
</dbReference>